<dbReference type="AlphaFoldDB" id="R8BUJ7"/>
<dbReference type="eggNOG" id="ENOG502S540">
    <property type="taxonomic scope" value="Eukaryota"/>
</dbReference>
<sequence>MASSAPSSGPAGGSAQAAGDAPPGGESEVSIQKIQELLKAKDDTSRFVGLALLKSVLDNSPELREDEASITALWISIPSRFLDRLLRTGATQKKDAKDMLDIAVAVHHTFVVFLPDDIKRESKMFSRIPMLVNTLLYSSPETTQLTLQTLLTLTSFPEGAKELVHMEDISSLVEIAPTYPAALEVLYFTWLNSMSLPEAKATLSLKIDATIRSLVATFRGTDAITLLAFLAKLLRSLNAESLPRNPPWIKQLIAYIRNVVSSRPTAEGRAAYTNLAATLLQVYPSETPQLLFSEEIEAEKPFSYLFVNLLLVDLRSSFPSLLEKLNSPEYSEIARRLASAFDIISSFIGFLVRYMDDDNLQSSSTAHMMAPDLLLKLRKSISETMSVTIEFLRDRWDASVAGALGLHPDARAGTANTFAGSRLTLAWDSKTDAAGEDALIFAAVRSLAIWLREDDNDTLRREAAALADMLMELYRDSGARSAAQDFRPPVVVALEGITAVEEGVEAFLDQDGWDILSQDMLAVLQASSAISDEAEALRATEIVRLLLPIAEAERPGAREAWMAVVTKVAAWDVPPAEQPPAVYEFQVAVLQLVTALLANTHPG</sequence>
<dbReference type="EMBL" id="KB932877">
    <property type="protein sequence ID" value="EOO03041.1"/>
    <property type="molecule type" value="Genomic_DNA"/>
</dbReference>
<dbReference type="GeneID" id="19321568"/>
<evidence type="ECO:0000313" key="3">
    <source>
        <dbReference type="Proteomes" id="UP000014074"/>
    </source>
</evidence>
<dbReference type="HOGENOM" id="CLU_028752_0_0_1"/>
<proteinExistence type="predicted"/>
<dbReference type="PANTHER" id="PTHR13109:SF7">
    <property type="entry name" value="NEUROCHONDRIN"/>
    <property type="match status" value="1"/>
</dbReference>
<protein>
    <submittedName>
        <fullName evidence="2">Putative duf1941 family protein</fullName>
    </submittedName>
</protein>
<dbReference type="KEGG" id="tmn:UCRPA7_1421"/>
<dbReference type="InterPro" id="IPR008709">
    <property type="entry name" value="Neurochondrin"/>
</dbReference>
<evidence type="ECO:0000313" key="2">
    <source>
        <dbReference type="EMBL" id="EOO03041.1"/>
    </source>
</evidence>
<dbReference type="RefSeq" id="XP_007912193.1">
    <property type="nucleotide sequence ID" value="XM_007914002.1"/>
</dbReference>
<dbReference type="OrthoDB" id="8962942at2759"/>
<organism evidence="2 3">
    <name type="scientific">Phaeoacremonium minimum (strain UCR-PA7)</name>
    <name type="common">Esca disease fungus</name>
    <name type="synonym">Togninia minima</name>
    <dbReference type="NCBI Taxonomy" id="1286976"/>
    <lineage>
        <taxon>Eukaryota</taxon>
        <taxon>Fungi</taxon>
        <taxon>Dikarya</taxon>
        <taxon>Ascomycota</taxon>
        <taxon>Pezizomycotina</taxon>
        <taxon>Sordariomycetes</taxon>
        <taxon>Sordariomycetidae</taxon>
        <taxon>Togniniales</taxon>
        <taxon>Togniniaceae</taxon>
        <taxon>Phaeoacremonium</taxon>
    </lineage>
</organism>
<accession>R8BUJ7</accession>
<feature type="compositionally biased region" description="Low complexity" evidence="1">
    <location>
        <begin position="1"/>
        <end position="25"/>
    </location>
</feature>
<name>R8BUJ7_PHAM7</name>
<dbReference type="InterPro" id="IPR016024">
    <property type="entry name" value="ARM-type_fold"/>
</dbReference>
<dbReference type="SUPFAM" id="SSF48371">
    <property type="entry name" value="ARM repeat"/>
    <property type="match status" value="1"/>
</dbReference>
<dbReference type="PANTHER" id="PTHR13109">
    <property type="entry name" value="NEUROCHONDRIN"/>
    <property type="match status" value="1"/>
</dbReference>
<evidence type="ECO:0000256" key="1">
    <source>
        <dbReference type="SAM" id="MobiDB-lite"/>
    </source>
</evidence>
<feature type="region of interest" description="Disordered" evidence="1">
    <location>
        <begin position="1"/>
        <end position="29"/>
    </location>
</feature>
<dbReference type="Proteomes" id="UP000014074">
    <property type="component" value="Unassembled WGS sequence"/>
</dbReference>
<keyword evidence="3" id="KW-1185">Reference proteome</keyword>
<gene>
    <name evidence="2" type="ORF">UCRPA7_1421</name>
</gene>
<dbReference type="Pfam" id="PF05536">
    <property type="entry name" value="Neurochondrin"/>
    <property type="match status" value="1"/>
</dbReference>
<reference evidence="3" key="1">
    <citation type="journal article" date="2013" name="Genome Announc.">
        <title>Draft genome sequence of the ascomycete Phaeoacremonium aleophilum strain UCR-PA7, a causal agent of the esca disease complex in grapevines.</title>
        <authorList>
            <person name="Blanco-Ulate B."/>
            <person name="Rolshausen P."/>
            <person name="Cantu D."/>
        </authorList>
    </citation>
    <scope>NUCLEOTIDE SEQUENCE [LARGE SCALE GENOMIC DNA]</scope>
    <source>
        <strain evidence="3">UCR-PA7</strain>
    </source>
</reference>